<evidence type="ECO:0000313" key="3">
    <source>
        <dbReference type="Proteomes" id="UP000691718"/>
    </source>
</evidence>
<dbReference type="AlphaFoldDB" id="A0A8S3XZU3"/>
<reference evidence="2" key="1">
    <citation type="submission" date="2021-04" db="EMBL/GenBank/DDBJ databases">
        <authorList>
            <person name="Tunstrom K."/>
        </authorList>
    </citation>
    <scope>NUCLEOTIDE SEQUENCE</scope>
</reference>
<feature type="compositionally biased region" description="Acidic residues" evidence="1">
    <location>
        <begin position="36"/>
        <end position="50"/>
    </location>
</feature>
<feature type="region of interest" description="Disordered" evidence="1">
    <location>
        <begin position="1"/>
        <end position="21"/>
    </location>
</feature>
<keyword evidence="3" id="KW-1185">Reference proteome</keyword>
<proteinExistence type="predicted"/>
<name>A0A8S3XZU3_PARAO</name>
<accession>A0A8S3XZU3</accession>
<sequence length="140" mass="16145">MLETRGRALRSSRKMAGYSNEEWLRAELEQQKREELIEEWSTEESEEDDAPLPNDDNVANEFFAEDDDEADPFLPQIPSDSDSDDDKEFLLGKDGETIWSKTPMGKRTSRTPARNIITHLPCAKGMLEHVTLRCLFSNYF</sequence>
<organism evidence="2 3">
    <name type="scientific">Parnassius apollo</name>
    <name type="common">Apollo butterfly</name>
    <name type="synonym">Papilio apollo</name>
    <dbReference type="NCBI Taxonomy" id="110799"/>
    <lineage>
        <taxon>Eukaryota</taxon>
        <taxon>Metazoa</taxon>
        <taxon>Ecdysozoa</taxon>
        <taxon>Arthropoda</taxon>
        <taxon>Hexapoda</taxon>
        <taxon>Insecta</taxon>
        <taxon>Pterygota</taxon>
        <taxon>Neoptera</taxon>
        <taxon>Endopterygota</taxon>
        <taxon>Lepidoptera</taxon>
        <taxon>Glossata</taxon>
        <taxon>Ditrysia</taxon>
        <taxon>Papilionoidea</taxon>
        <taxon>Papilionidae</taxon>
        <taxon>Parnassiinae</taxon>
        <taxon>Parnassini</taxon>
        <taxon>Parnassius</taxon>
        <taxon>Parnassius</taxon>
    </lineage>
</organism>
<comment type="caution">
    <text evidence="2">The sequence shown here is derived from an EMBL/GenBank/DDBJ whole genome shotgun (WGS) entry which is preliminary data.</text>
</comment>
<feature type="region of interest" description="Disordered" evidence="1">
    <location>
        <begin position="34"/>
        <end position="109"/>
    </location>
</feature>
<evidence type="ECO:0000313" key="2">
    <source>
        <dbReference type="EMBL" id="CAG5049309.1"/>
    </source>
</evidence>
<dbReference type="EMBL" id="CAJQZP010001468">
    <property type="protein sequence ID" value="CAG5049309.1"/>
    <property type="molecule type" value="Genomic_DNA"/>
</dbReference>
<evidence type="ECO:0000256" key="1">
    <source>
        <dbReference type="SAM" id="MobiDB-lite"/>
    </source>
</evidence>
<protein>
    <submittedName>
        <fullName evidence="2">(apollo) hypothetical protein</fullName>
    </submittedName>
</protein>
<gene>
    <name evidence="2" type="ORF">PAPOLLO_LOCUS24466</name>
</gene>
<dbReference type="Proteomes" id="UP000691718">
    <property type="component" value="Unassembled WGS sequence"/>
</dbReference>